<comment type="similarity">
    <text evidence="1">Belongs to the peptidase S33 family.</text>
</comment>
<evidence type="ECO:0000313" key="5">
    <source>
        <dbReference type="Proteomes" id="UP000050424"/>
    </source>
</evidence>
<dbReference type="InterPro" id="IPR029058">
    <property type="entry name" value="AB_hydrolase_fold"/>
</dbReference>
<evidence type="ECO:0000256" key="1">
    <source>
        <dbReference type="ARBA" id="ARBA00010088"/>
    </source>
</evidence>
<dbReference type="Pfam" id="PF06441">
    <property type="entry name" value="EHN"/>
    <property type="match status" value="1"/>
</dbReference>
<dbReference type="Proteomes" id="UP000050424">
    <property type="component" value="Unassembled WGS sequence"/>
</dbReference>
<name>A0A0N8H6Z9_9HYPO</name>
<gene>
    <name evidence="4" type="ORF">AK830_g6173</name>
</gene>
<dbReference type="InterPro" id="IPR000639">
    <property type="entry name" value="Epox_hydrolase-like"/>
</dbReference>
<dbReference type="OrthoDB" id="7130006at2759"/>
<dbReference type="PANTHER" id="PTHR21661">
    <property type="entry name" value="EPOXIDE HYDROLASE 1-RELATED"/>
    <property type="match status" value="1"/>
</dbReference>
<dbReference type="InterPro" id="IPR010497">
    <property type="entry name" value="Epoxide_hydro_N"/>
</dbReference>
<sequence>MTSFNTLPHPISPSVDLKPFSISIPDAEIERLKVLLKNSPIAPPNIWNTRNDMTNGIPRDTLVELVNRWENEYDWRKWESTINSFPQYKVTVSDDDGTRYKVHFVGLFSKTPSAVPVVLLHGWPGSIVEFLPILLKLRSKYDPESLPFHIIAPHFIGFPFSDPPPLDKIFTHVDNARLISKTMHGLGFGESGYVVQGGDLGSMTATELASLDPACKLVHLNALPITPPPGTDVEADIKAGKYSPDEVESLMRSAEFMRTGNAFIKLDGNRPSTAGLLIGSSPVGLLAWLGEKMISWSDETPDTDLILTNVALYWFTGCYPTSIAHHRLIVDGDMEPLTGGWRKVTVPLGHSSFKKELGVPPQAWVVASGKVSWQRTHEKGGHFPALEEPDRLWKDIEDFITELWGKIDYTIN</sequence>
<dbReference type="AlphaFoldDB" id="A0A0N8H6Z9"/>
<protein>
    <recommendedName>
        <fullName evidence="3">Epoxide hydrolase N-terminal domain-containing protein</fullName>
    </recommendedName>
</protein>
<dbReference type="GO" id="GO:0004301">
    <property type="term" value="F:epoxide hydrolase activity"/>
    <property type="evidence" value="ECO:0007669"/>
    <property type="project" value="TreeGrafter"/>
</dbReference>
<keyword evidence="2" id="KW-0378">Hydrolase</keyword>
<evidence type="ECO:0000256" key="2">
    <source>
        <dbReference type="ARBA" id="ARBA00022801"/>
    </source>
</evidence>
<dbReference type="Gene3D" id="3.40.50.1820">
    <property type="entry name" value="alpha/beta hydrolase"/>
    <property type="match status" value="1"/>
</dbReference>
<dbReference type="PIRSF" id="PIRSF001112">
    <property type="entry name" value="Epoxide_hydrolase"/>
    <property type="match status" value="1"/>
</dbReference>
<dbReference type="PANTHER" id="PTHR21661:SF39">
    <property type="entry name" value="HYDROLASE, PUTATIVE (AFU_ORTHOLOGUE AFUA_3G08960)-RELATED"/>
    <property type="match status" value="1"/>
</dbReference>
<evidence type="ECO:0000313" key="4">
    <source>
        <dbReference type="EMBL" id="KPM40380.1"/>
    </source>
</evidence>
<dbReference type="GO" id="GO:0097176">
    <property type="term" value="P:epoxide metabolic process"/>
    <property type="evidence" value="ECO:0007669"/>
    <property type="project" value="TreeGrafter"/>
</dbReference>
<proteinExistence type="inferred from homology"/>
<dbReference type="SUPFAM" id="SSF53474">
    <property type="entry name" value="alpha/beta-Hydrolases"/>
    <property type="match status" value="1"/>
</dbReference>
<dbReference type="EMBL" id="LKCW01000085">
    <property type="protein sequence ID" value="KPM40380.1"/>
    <property type="molecule type" value="Genomic_DNA"/>
</dbReference>
<reference evidence="4 5" key="1">
    <citation type="submission" date="2015-09" db="EMBL/GenBank/DDBJ databases">
        <title>Draft genome of a European isolate of the apple canker pathogen Neonectria ditissima.</title>
        <authorList>
            <person name="Gomez-Cortecero A."/>
            <person name="Harrison R.J."/>
            <person name="Armitage A.D."/>
        </authorList>
    </citation>
    <scope>NUCLEOTIDE SEQUENCE [LARGE SCALE GENOMIC DNA]</scope>
    <source>
        <strain evidence="4 5">R09/05</strain>
    </source>
</reference>
<dbReference type="STRING" id="78410.A0A0N8H6Z9"/>
<comment type="caution">
    <text evidence="4">The sequence shown here is derived from an EMBL/GenBank/DDBJ whole genome shotgun (WGS) entry which is preliminary data.</text>
</comment>
<organism evidence="4 5">
    <name type="scientific">Neonectria ditissima</name>
    <dbReference type="NCBI Taxonomy" id="78410"/>
    <lineage>
        <taxon>Eukaryota</taxon>
        <taxon>Fungi</taxon>
        <taxon>Dikarya</taxon>
        <taxon>Ascomycota</taxon>
        <taxon>Pezizomycotina</taxon>
        <taxon>Sordariomycetes</taxon>
        <taxon>Hypocreomycetidae</taxon>
        <taxon>Hypocreales</taxon>
        <taxon>Nectriaceae</taxon>
        <taxon>Neonectria</taxon>
    </lineage>
</organism>
<keyword evidence="5" id="KW-1185">Reference proteome</keyword>
<dbReference type="PRINTS" id="PR00412">
    <property type="entry name" value="EPOXHYDRLASE"/>
</dbReference>
<accession>A0A0N8H6Z9</accession>
<evidence type="ECO:0000259" key="3">
    <source>
        <dbReference type="Pfam" id="PF06441"/>
    </source>
</evidence>
<feature type="domain" description="Epoxide hydrolase N-terminal" evidence="3">
    <location>
        <begin position="18"/>
        <end position="130"/>
    </location>
</feature>
<dbReference type="InterPro" id="IPR016292">
    <property type="entry name" value="Epoxide_hydrolase"/>
</dbReference>